<feature type="coiled-coil region" evidence="1">
    <location>
        <begin position="306"/>
        <end position="390"/>
    </location>
</feature>
<organism evidence="3 4">
    <name type="scientific">Halanaerobium polyolivorans</name>
    <dbReference type="NCBI Taxonomy" id="2886943"/>
    <lineage>
        <taxon>Bacteria</taxon>
        <taxon>Bacillati</taxon>
        <taxon>Bacillota</taxon>
        <taxon>Clostridia</taxon>
        <taxon>Halanaerobiales</taxon>
        <taxon>Halanaerobiaceae</taxon>
        <taxon>Halanaerobium</taxon>
    </lineage>
</organism>
<feature type="coiled-coil region" evidence="1">
    <location>
        <begin position="435"/>
        <end position="663"/>
    </location>
</feature>
<dbReference type="Proteomes" id="UP001199296">
    <property type="component" value="Unassembled WGS sequence"/>
</dbReference>
<dbReference type="Pfam" id="PF13514">
    <property type="entry name" value="AAA_27"/>
    <property type="match status" value="1"/>
</dbReference>
<reference evidence="3 4" key="1">
    <citation type="submission" date="2021-10" db="EMBL/GenBank/DDBJ databases">
        <authorList>
            <person name="Grouzdev D.S."/>
            <person name="Pantiukh K.S."/>
            <person name="Krutkina M.S."/>
        </authorList>
    </citation>
    <scope>NUCLEOTIDE SEQUENCE [LARGE SCALE GENOMIC DNA]</scope>
    <source>
        <strain evidence="3 4">Z-7514</strain>
    </source>
</reference>
<dbReference type="InterPro" id="IPR027417">
    <property type="entry name" value="P-loop_NTPase"/>
</dbReference>
<sequence length="812" mass="93976">MKLKNFNTQIFAGLSDQEVSFAPGLNILLGPNEAGKSSIINAIFATLFSDPKIKRNTTKDKEFNQKFLPYPDGDYIHGSLIIEDNAKSYRIEKKWSRNNPSVLLEKPNGNLIDSPEKIDNILNEILLYGESTYDNIVFAKQSEVKAAVKKIAEESELKSTVTDFLRKAVMEMDGIVTDEIKEKIEAEKDKLLSKWDLDKHQPENPDRDVNHPYIKARGKIYDAYIEKESIKARIRKAENSEKELHKINGEIESLEAELKAVVKKLTELSAIEADINKRSEIEPDLKRKQEKLSELNKIKKEWPELLKKNKEHKKKLKEYKQALEKLKEEKAAYDKFKLKEELEEKLSKVKELNQKIEKISSEKEKYAEVNEEIAEELVKLENKISNIDAQLLAGKLKAKINKASSALKIVKGINAEEEIEAGSEIEADGYIRVHNNDIDLEISSAEIDFEQLQEEHQSFREKYNKMINELEKLEISNSKEAREKLKTKNDLLRDSKEAQKEKAKILADKTHKELKEEHENIEVDSSSREIEVIRAEIEQLKDNKISDLKIEIKTKENKIEEWQEEYNSLEELKDKIKTLKTNSNNLQKELRKLAELPEEFNSNKEFREKIRALRESKEDKTEAKNNKNYELIEIQDTMPDESLEELEEIYENKKRKFNGLEGRASRLLKVEEAFSQTLKEMDEKSFEPLINSFNSYLNILTAGNYQTSKINESFDIEIIKEDANNKLPVNINLLSFGTYDSVALALRFALYENLFQDKPGFIILDDCLVNLDPERTEKAIDLIKSFKDKYQIIFSTCNPDTADRLGGNIIEL</sequence>
<gene>
    <name evidence="3" type="ORF">LJ207_11830</name>
</gene>
<proteinExistence type="predicted"/>
<evidence type="ECO:0000313" key="3">
    <source>
        <dbReference type="EMBL" id="MCC3146004.1"/>
    </source>
</evidence>
<comment type="caution">
    <text evidence="3">The sequence shown here is derived from an EMBL/GenBank/DDBJ whole genome shotgun (WGS) entry which is preliminary data.</text>
</comment>
<evidence type="ECO:0000259" key="2">
    <source>
        <dbReference type="Pfam" id="PF13514"/>
    </source>
</evidence>
<dbReference type="PANTHER" id="PTHR41259">
    <property type="entry name" value="DOUBLE-STRAND BREAK REPAIR RAD50 ATPASE, PUTATIVE-RELATED"/>
    <property type="match status" value="1"/>
</dbReference>
<protein>
    <submittedName>
        <fullName evidence="3">AAA family ATPase</fullName>
    </submittedName>
</protein>
<dbReference type="InterPro" id="IPR038734">
    <property type="entry name" value="YhaN_AAA"/>
</dbReference>
<feature type="domain" description="YhaN AAA" evidence="2">
    <location>
        <begin position="1"/>
        <end position="59"/>
    </location>
</feature>
<name>A0AAW4X2F5_9FIRM</name>
<evidence type="ECO:0000256" key="1">
    <source>
        <dbReference type="SAM" id="Coils"/>
    </source>
</evidence>
<evidence type="ECO:0000313" key="4">
    <source>
        <dbReference type="Proteomes" id="UP001199296"/>
    </source>
</evidence>
<keyword evidence="1" id="KW-0175">Coiled coil</keyword>
<keyword evidence="4" id="KW-1185">Reference proteome</keyword>
<dbReference type="Gene3D" id="3.40.50.300">
    <property type="entry name" value="P-loop containing nucleotide triphosphate hydrolases"/>
    <property type="match status" value="2"/>
</dbReference>
<dbReference type="AlphaFoldDB" id="A0AAW4X2F5"/>
<accession>A0AAW4X2F5</accession>
<dbReference type="SUPFAM" id="SSF52540">
    <property type="entry name" value="P-loop containing nucleoside triphosphate hydrolases"/>
    <property type="match status" value="1"/>
</dbReference>
<dbReference type="RefSeq" id="WP_229346704.1">
    <property type="nucleotide sequence ID" value="NZ_JAJFAT010000027.1"/>
</dbReference>
<feature type="coiled-coil region" evidence="1">
    <location>
        <begin position="237"/>
        <end position="271"/>
    </location>
</feature>
<dbReference type="EMBL" id="JAJFAT010000027">
    <property type="protein sequence ID" value="MCC3146004.1"/>
    <property type="molecule type" value="Genomic_DNA"/>
</dbReference>
<dbReference type="PANTHER" id="PTHR41259:SF1">
    <property type="entry name" value="DOUBLE-STRAND BREAK REPAIR RAD50 ATPASE, PUTATIVE-RELATED"/>
    <property type="match status" value="1"/>
</dbReference>